<dbReference type="EMBL" id="JAGKQM010000012">
    <property type="protein sequence ID" value="KAH0898438.1"/>
    <property type="molecule type" value="Genomic_DNA"/>
</dbReference>
<organism evidence="1 2">
    <name type="scientific">Brassica napus</name>
    <name type="common">Rape</name>
    <dbReference type="NCBI Taxonomy" id="3708"/>
    <lineage>
        <taxon>Eukaryota</taxon>
        <taxon>Viridiplantae</taxon>
        <taxon>Streptophyta</taxon>
        <taxon>Embryophyta</taxon>
        <taxon>Tracheophyta</taxon>
        <taxon>Spermatophyta</taxon>
        <taxon>Magnoliopsida</taxon>
        <taxon>eudicotyledons</taxon>
        <taxon>Gunneridae</taxon>
        <taxon>Pentapetalae</taxon>
        <taxon>rosids</taxon>
        <taxon>malvids</taxon>
        <taxon>Brassicales</taxon>
        <taxon>Brassicaceae</taxon>
        <taxon>Brassiceae</taxon>
        <taxon>Brassica</taxon>
    </lineage>
</organism>
<comment type="caution">
    <text evidence="1">The sequence shown here is derived from an EMBL/GenBank/DDBJ whole genome shotgun (WGS) entry which is preliminary data.</text>
</comment>
<keyword evidence="2" id="KW-1185">Reference proteome</keyword>
<evidence type="ECO:0000313" key="1">
    <source>
        <dbReference type="EMBL" id="KAH0898438.1"/>
    </source>
</evidence>
<proteinExistence type="predicted"/>
<sequence>MTQWNGNFRLDLQCLQKRCQHV</sequence>
<accession>A0ABQ8B179</accession>
<gene>
    <name evidence="1" type="ORF">HID58_048006</name>
</gene>
<evidence type="ECO:0000313" key="2">
    <source>
        <dbReference type="Proteomes" id="UP000824890"/>
    </source>
</evidence>
<name>A0ABQ8B179_BRANA</name>
<protein>
    <submittedName>
        <fullName evidence="1">Uncharacterized protein</fullName>
    </submittedName>
</protein>
<reference evidence="1 2" key="1">
    <citation type="submission" date="2021-05" db="EMBL/GenBank/DDBJ databases">
        <title>Genome Assembly of Synthetic Allotetraploid Brassica napus Reveals Homoeologous Exchanges between Subgenomes.</title>
        <authorList>
            <person name="Davis J.T."/>
        </authorList>
    </citation>
    <scope>NUCLEOTIDE SEQUENCE [LARGE SCALE GENOMIC DNA]</scope>
    <source>
        <strain evidence="2">cv. Da-Ae</strain>
        <tissue evidence="1">Seedling</tissue>
    </source>
</reference>
<dbReference type="Proteomes" id="UP000824890">
    <property type="component" value="Unassembled WGS sequence"/>
</dbReference>